<dbReference type="InterPro" id="IPR029063">
    <property type="entry name" value="SAM-dependent_MTases_sf"/>
</dbReference>
<dbReference type="Pfam" id="PF13578">
    <property type="entry name" value="Methyltransf_24"/>
    <property type="match status" value="1"/>
</dbReference>
<name>A0A0D3J2Y3_EMIH1</name>
<dbReference type="GeneID" id="17263897"/>
<dbReference type="STRING" id="2903.R1C5L6"/>
<evidence type="ECO:0008006" key="4">
    <source>
        <dbReference type="Google" id="ProtNLM"/>
    </source>
</evidence>
<protein>
    <recommendedName>
        <fullName evidence="4">Class I SAM-dependent methyltransferase</fullName>
    </recommendedName>
</protein>
<proteinExistence type="predicted"/>
<evidence type="ECO:0000313" key="2">
    <source>
        <dbReference type="EnsemblProtists" id="EOD17868"/>
    </source>
</evidence>
<dbReference type="Proteomes" id="UP000013827">
    <property type="component" value="Unassembled WGS sequence"/>
</dbReference>
<sequence length="267" mass="29760">MSHLDSSDAYAAGSSKTRGGHRCRSWRLEVARLQLWPEAPPPPPPLDVIHGWVHRGNERMLRRLLEERQPRCVVELGSWCGLCTTLLCEAAPRLAVFAVDLWDAPHLLATPSQREQYTCDAQAMAILQAGELHAAFLHNLWPHRTRVFPLRMPTGDGLAAIARLGAPVDLIYVDADHTYAAVLADLRASARLFPDALLCGDDWCWADVQLAVADFAHERGLRVVSHPRENWWWLRHPREEAVVVWEGEDGAGARGAAANDGREGWDA</sequence>
<dbReference type="PANTHER" id="PTHR37909">
    <property type="entry name" value="S-ADENOSYL-L-METHIONINE-DEPENDENT METHYLTRANSFERASES SUPERFAMILY PROTEIN"/>
    <property type="match status" value="1"/>
</dbReference>
<dbReference type="SUPFAM" id="SSF53335">
    <property type="entry name" value="S-adenosyl-L-methionine-dependent methyltransferases"/>
    <property type="match status" value="1"/>
</dbReference>
<dbReference type="RefSeq" id="XP_005770297.1">
    <property type="nucleotide sequence ID" value="XM_005770240.1"/>
</dbReference>
<evidence type="ECO:0000256" key="1">
    <source>
        <dbReference type="SAM" id="MobiDB-lite"/>
    </source>
</evidence>
<dbReference type="PaxDb" id="2903-EOD17868"/>
<dbReference type="Gene3D" id="3.40.50.150">
    <property type="entry name" value="Vaccinia Virus protein VP39"/>
    <property type="match status" value="1"/>
</dbReference>
<reference evidence="3" key="1">
    <citation type="journal article" date="2013" name="Nature">
        <title>Pan genome of the phytoplankton Emiliania underpins its global distribution.</title>
        <authorList>
            <person name="Read B.A."/>
            <person name="Kegel J."/>
            <person name="Klute M.J."/>
            <person name="Kuo A."/>
            <person name="Lefebvre S.C."/>
            <person name="Maumus F."/>
            <person name="Mayer C."/>
            <person name="Miller J."/>
            <person name="Monier A."/>
            <person name="Salamov A."/>
            <person name="Young J."/>
            <person name="Aguilar M."/>
            <person name="Claverie J.M."/>
            <person name="Frickenhaus S."/>
            <person name="Gonzalez K."/>
            <person name="Herman E.K."/>
            <person name="Lin Y.C."/>
            <person name="Napier J."/>
            <person name="Ogata H."/>
            <person name="Sarno A.F."/>
            <person name="Shmutz J."/>
            <person name="Schroeder D."/>
            <person name="de Vargas C."/>
            <person name="Verret F."/>
            <person name="von Dassow P."/>
            <person name="Valentin K."/>
            <person name="Van de Peer Y."/>
            <person name="Wheeler G."/>
            <person name="Dacks J.B."/>
            <person name="Delwiche C.F."/>
            <person name="Dyhrman S.T."/>
            <person name="Glockner G."/>
            <person name="John U."/>
            <person name="Richards T."/>
            <person name="Worden A.Z."/>
            <person name="Zhang X."/>
            <person name="Grigoriev I.V."/>
            <person name="Allen A.E."/>
            <person name="Bidle K."/>
            <person name="Borodovsky M."/>
            <person name="Bowler C."/>
            <person name="Brownlee C."/>
            <person name="Cock J.M."/>
            <person name="Elias M."/>
            <person name="Gladyshev V.N."/>
            <person name="Groth M."/>
            <person name="Guda C."/>
            <person name="Hadaegh A."/>
            <person name="Iglesias-Rodriguez M.D."/>
            <person name="Jenkins J."/>
            <person name="Jones B.M."/>
            <person name="Lawson T."/>
            <person name="Leese F."/>
            <person name="Lindquist E."/>
            <person name="Lobanov A."/>
            <person name="Lomsadze A."/>
            <person name="Malik S.B."/>
            <person name="Marsh M.E."/>
            <person name="Mackinder L."/>
            <person name="Mock T."/>
            <person name="Mueller-Roeber B."/>
            <person name="Pagarete A."/>
            <person name="Parker M."/>
            <person name="Probert I."/>
            <person name="Quesneville H."/>
            <person name="Raines C."/>
            <person name="Rensing S.A."/>
            <person name="Riano-Pachon D.M."/>
            <person name="Richier S."/>
            <person name="Rokitta S."/>
            <person name="Shiraiwa Y."/>
            <person name="Soanes D.M."/>
            <person name="van der Giezen M."/>
            <person name="Wahlund T.M."/>
            <person name="Williams B."/>
            <person name="Wilson W."/>
            <person name="Wolfe G."/>
            <person name="Wurch L.L."/>
        </authorList>
    </citation>
    <scope>NUCLEOTIDE SEQUENCE</scope>
</reference>
<dbReference type="PANTHER" id="PTHR37909:SF1">
    <property type="entry name" value="S-ADENOSYL-L-METHIONINE-DEPENDENT METHYLTRANSFERASES SUPERFAMILY PROTEIN"/>
    <property type="match status" value="1"/>
</dbReference>
<evidence type="ECO:0000313" key="3">
    <source>
        <dbReference type="Proteomes" id="UP000013827"/>
    </source>
</evidence>
<organism evidence="2 3">
    <name type="scientific">Emiliania huxleyi (strain CCMP1516)</name>
    <dbReference type="NCBI Taxonomy" id="280463"/>
    <lineage>
        <taxon>Eukaryota</taxon>
        <taxon>Haptista</taxon>
        <taxon>Haptophyta</taxon>
        <taxon>Prymnesiophyceae</taxon>
        <taxon>Isochrysidales</taxon>
        <taxon>Noelaerhabdaceae</taxon>
        <taxon>Emiliania</taxon>
    </lineage>
</organism>
<dbReference type="AlphaFoldDB" id="A0A0D3J2Y3"/>
<feature type="region of interest" description="Disordered" evidence="1">
    <location>
        <begin position="1"/>
        <end position="20"/>
    </location>
</feature>
<keyword evidence="3" id="KW-1185">Reference proteome</keyword>
<accession>A0A0D3J2Y3</accession>
<dbReference type="KEGG" id="ehx:EMIHUDRAFT_209892"/>
<reference evidence="2" key="2">
    <citation type="submission" date="2024-10" db="UniProtKB">
        <authorList>
            <consortium name="EnsemblProtists"/>
        </authorList>
    </citation>
    <scope>IDENTIFICATION</scope>
</reference>
<dbReference type="HOGENOM" id="CLU_1043669_0_0_1"/>
<dbReference type="EnsemblProtists" id="EOD17868">
    <property type="protein sequence ID" value="EOD17868"/>
    <property type="gene ID" value="EMIHUDRAFT_209892"/>
</dbReference>